<dbReference type="RefSeq" id="WP_227018857.1">
    <property type="nucleotide sequence ID" value="NZ_JAGSND010000008.1"/>
</dbReference>
<dbReference type="Gene3D" id="2.10.290.10">
    <property type="entry name" value="YfgJ-like"/>
    <property type="match status" value="1"/>
</dbReference>
<evidence type="ECO:0000313" key="2">
    <source>
        <dbReference type="Proteomes" id="UP000675664"/>
    </source>
</evidence>
<comment type="caution">
    <text evidence="1">The sequence shown here is derived from an EMBL/GenBank/DDBJ whole genome shotgun (WGS) entry which is preliminary data.</text>
</comment>
<reference evidence="1" key="2">
    <citation type="submission" date="2021-04" db="EMBL/GenBank/DDBJ databases">
        <authorList>
            <person name="Liu J."/>
        </authorList>
    </citation>
    <scope>NUCLEOTIDE SEQUENCE</scope>
    <source>
        <strain evidence="1">BAD-6</strain>
    </source>
</reference>
<evidence type="ECO:0000313" key="1">
    <source>
        <dbReference type="EMBL" id="MBR0598726.1"/>
    </source>
</evidence>
<proteinExistence type="predicted"/>
<dbReference type="Pfam" id="PF07191">
    <property type="entry name" value="Zn_ribbon_6"/>
    <property type="match status" value="1"/>
</dbReference>
<dbReference type="AlphaFoldDB" id="A0A8J7W439"/>
<dbReference type="InterPro" id="IPR029037">
    <property type="entry name" value="DUF1407/YfgJ-like_sf"/>
</dbReference>
<dbReference type="SUPFAM" id="SSF161187">
    <property type="entry name" value="YfgJ-like"/>
    <property type="match status" value="1"/>
</dbReference>
<protein>
    <submittedName>
        <fullName evidence="1">Zinc-ribbon domain-containing protein</fullName>
    </submittedName>
</protein>
<organism evidence="1 2">
    <name type="scientific">Sinanaerobacter chloroacetimidivorans</name>
    <dbReference type="NCBI Taxonomy" id="2818044"/>
    <lineage>
        <taxon>Bacteria</taxon>
        <taxon>Bacillati</taxon>
        <taxon>Bacillota</taxon>
        <taxon>Clostridia</taxon>
        <taxon>Peptostreptococcales</taxon>
        <taxon>Anaerovoracaceae</taxon>
        <taxon>Sinanaerobacter</taxon>
    </lineage>
</organism>
<gene>
    <name evidence="1" type="ORF">KCX82_12620</name>
</gene>
<keyword evidence="2" id="KW-1185">Reference proteome</keyword>
<accession>A0A8J7W439</accession>
<dbReference type="EMBL" id="JAGSND010000008">
    <property type="protein sequence ID" value="MBR0598726.1"/>
    <property type="molecule type" value="Genomic_DNA"/>
</dbReference>
<dbReference type="Proteomes" id="UP000675664">
    <property type="component" value="Unassembled WGS sequence"/>
</dbReference>
<name>A0A8J7W439_9FIRM</name>
<sequence>MEDYYCPKCFDKLERLSGCGAVGYMCNTCKRLVSRKNILSYQERMAKIKQKENPEE</sequence>
<dbReference type="InterPro" id="IPR010807">
    <property type="entry name" value="YfgJ-like"/>
</dbReference>
<reference evidence="1" key="1">
    <citation type="submission" date="2021-04" db="EMBL/GenBank/DDBJ databases">
        <title>Sinoanaerobacter chloroacetimidivorans sp. nov., an obligate anaerobic bacterium isolated from anaerobic sludge.</title>
        <authorList>
            <person name="Bao Y."/>
        </authorList>
    </citation>
    <scope>NUCLEOTIDE SEQUENCE</scope>
    <source>
        <strain evidence="1">BAD-6</strain>
    </source>
</reference>